<evidence type="ECO:0000313" key="3">
    <source>
        <dbReference type="EMBL" id="PKH18990.1"/>
    </source>
</evidence>
<evidence type="ECO:0000259" key="1">
    <source>
        <dbReference type="Pfam" id="PF13304"/>
    </source>
</evidence>
<dbReference type="InterPro" id="IPR027417">
    <property type="entry name" value="P-loop_NTPase"/>
</dbReference>
<evidence type="ECO:0000313" key="4">
    <source>
        <dbReference type="Proteomes" id="UP000233564"/>
    </source>
</evidence>
<accession>A0A2N1E3A4</accession>
<dbReference type="AlphaFoldDB" id="A0A2N1E3A4"/>
<dbReference type="InterPro" id="IPR003959">
    <property type="entry name" value="ATPase_AAA_core"/>
</dbReference>
<dbReference type="GO" id="GO:0004519">
    <property type="term" value="F:endonuclease activity"/>
    <property type="evidence" value="ECO:0007669"/>
    <property type="project" value="UniProtKB-KW"/>
</dbReference>
<dbReference type="PANTHER" id="PTHR43581">
    <property type="entry name" value="ATP/GTP PHOSPHATASE"/>
    <property type="match status" value="1"/>
</dbReference>
<dbReference type="PANTHER" id="PTHR43581:SF2">
    <property type="entry name" value="EXCINUCLEASE ATPASE SUBUNIT"/>
    <property type="match status" value="1"/>
</dbReference>
<reference evidence="3 4" key="1">
    <citation type="submission" date="2017-08" db="EMBL/GenBank/DDBJ databases">
        <authorList>
            <person name="de Groot N.N."/>
        </authorList>
    </citation>
    <scope>NUCLEOTIDE SEQUENCE [LARGE SCALE GENOMIC DNA]</scope>
    <source>
        <strain evidence="3 4">PfR 37</strain>
    </source>
</reference>
<gene>
    <name evidence="3" type="ORF">CIB54_16625</name>
</gene>
<evidence type="ECO:0000259" key="2">
    <source>
        <dbReference type="Pfam" id="PF20469"/>
    </source>
</evidence>
<keyword evidence="3" id="KW-0255">Endonuclease</keyword>
<dbReference type="SUPFAM" id="SSF52540">
    <property type="entry name" value="P-loop containing nucleoside triphosphate hydrolases"/>
    <property type="match status" value="1"/>
</dbReference>
<feature type="domain" description="ATPase AAA-type core" evidence="1">
    <location>
        <begin position="27"/>
        <end position="354"/>
    </location>
</feature>
<protein>
    <submittedName>
        <fullName evidence="3">ATP-dependent endonuclease</fullName>
    </submittedName>
</protein>
<dbReference type="InterPro" id="IPR034139">
    <property type="entry name" value="TOPRIM_OLD"/>
</dbReference>
<dbReference type="Pfam" id="PF13304">
    <property type="entry name" value="AAA_21"/>
    <property type="match status" value="1"/>
</dbReference>
<dbReference type="Gene3D" id="3.40.50.300">
    <property type="entry name" value="P-loop containing nucleotide triphosphate hydrolases"/>
    <property type="match status" value="1"/>
</dbReference>
<keyword evidence="3" id="KW-0540">Nuclease</keyword>
<dbReference type="InterPro" id="IPR051396">
    <property type="entry name" value="Bact_Antivir_Def_Nuclease"/>
</dbReference>
<comment type="caution">
    <text evidence="3">The sequence shown here is derived from an EMBL/GenBank/DDBJ whole genome shotgun (WGS) entry which is preliminary data.</text>
</comment>
<sequence>MKLCSLRVNNFQSFGPEGEEVTFEDVTYLLGPNGAGKTTTLQGLCRMFAFESNLRRIRRSDFHVPASEENPPEQRELSLEADFSFEETQDDEDADTVPEFFNQMALRTFDDVPRVRFRLEATMYEDGEIEERFLFVTKTDDAGKPTSTASVPKRHRDKIHLHYLPARRDPSDHVAYGATALLGRLLRAANWNDDRETVAGLTEQITECLTGNKSVQALSDSLSTAWQKLHRGDFFASPRLTFQNSEIESLLRHLSVSFSPGHGENQVDFVRLSDGQKSMLYLSLVFSALAIGREVRSGKNTSFDPHKLKPPAFTILAVEEPENSLSPHYLGRIVNSLKSSVGLDAQALIATQAPSMLRRVEPEHIRYLRLNSNRQTQVTKILLPPKRSDAYKFVREAVQAFPEVYFARLVVLGEGDSEEIVLPRILQAKGAPVDEFAVAIAPLGGRHVNHFWKLLSAIGTPYITLLDLDTGRHQGGWGRISYIRDQFDAHAPHLNLPHDWIRHAWDDPERPIKSHHFFNNCKVSLFAELEKRDVFYSAPLDLDFAMLAAFPEAYRAEAFPATAKSLTSVLGENHFNPGQYDEVEQSWFAAYHKLFKLSSKPAAHLDALGRLTDEQLLASLPEALDRLADRVIAKLEESPE</sequence>
<feature type="domain" description="OLD protein-like TOPRIM" evidence="2">
    <location>
        <begin position="406"/>
        <end position="469"/>
    </location>
</feature>
<dbReference type="GO" id="GO:0005524">
    <property type="term" value="F:ATP binding"/>
    <property type="evidence" value="ECO:0007669"/>
    <property type="project" value="InterPro"/>
</dbReference>
<keyword evidence="3" id="KW-0378">Hydrolase</keyword>
<proteinExistence type="predicted"/>
<dbReference type="GO" id="GO:0016887">
    <property type="term" value="F:ATP hydrolysis activity"/>
    <property type="evidence" value="ECO:0007669"/>
    <property type="project" value="InterPro"/>
</dbReference>
<dbReference type="Proteomes" id="UP000233564">
    <property type="component" value="Unassembled WGS sequence"/>
</dbReference>
<dbReference type="Pfam" id="PF20469">
    <property type="entry name" value="OLD-like_TOPRIM"/>
    <property type="match status" value="1"/>
</dbReference>
<dbReference type="RefSeq" id="WP_101220331.1">
    <property type="nucleotide sequence ID" value="NZ_KZ478001.1"/>
</dbReference>
<organism evidence="3 4">
    <name type="scientific">Pseudomonas fluorescens</name>
    <dbReference type="NCBI Taxonomy" id="294"/>
    <lineage>
        <taxon>Bacteria</taxon>
        <taxon>Pseudomonadati</taxon>
        <taxon>Pseudomonadota</taxon>
        <taxon>Gammaproteobacteria</taxon>
        <taxon>Pseudomonadales</taxon>
        <taxon>Pseudomonadaceae</taxon>
        <taxon>Pseudomonas</taxon>
    </lineage>
</organism>
<dbReference type="EMBL" id="NVXX01000023">
    <property type="protein sequence ID" value="PKH18990.1"/>
    <property type="molecule type" value="Genomic_DNA"/>
</dbReference>
<name>A0A2N1E3A4_PSEFL</name>
<dbReference type="CDD" id="cd01026">
    <property type="entry name" value="TOPRIM_OLD"/>
    <property type="match status" value="1"/>
</dbReference>